<feature type="region of interest" description="Disordered" evidence="1">
    <location>
        <begin position="1"/>
        <end position="33"/>
    </location>
</feature>
<organism evidence="2 3">
    <name type="scientific">Batillaria attramentaria</name>
    <dbReference type="NCBI Taxonomy" id="370345"/>
    <lineage>
        <taxon>Eukaryota</taxon>
        <taxon>Metazoa</taxon>
        <taxon>Spiralia</taxon>
        <taxon>Lophotrochozoa</taxon>
        <taxon>Mollusca</taxon>
        <taxon>Gastropoda</taxon>
        <taxon>Caenogastropoda</taxon>
        <taxon>Sorbeoconcha</taxon>
        <taxon>Cerithioidea</taxon>
        <taxon>Batillariidae</taxon>
        <taxon>Batillaria</taxon>
    </lineage>
</organism>
<evidence type="ECO:0000313" key="3">
    <source>
        <dbReference type="Proteomes" id="UP001519460"/>
    </source>
</evidence>
<proteinExistence type="predicted"/>
<dbReference type="EMBL" id="JACVVK020000078">
    <property type="protein sequence ID" value="KAK7495109.1"/>
    <property type="molecule type" value="Genomic_DNA"/>
</dbReference>
<evidence type="ECO:0000256" key="1">
    <source>
        <dbReference type="SAM" id="MobiDB-lite"/>
    </source>
</evidence>
<name>A0ABD0L6X2_9CAEN</name>
<protein>
    <submittedName>
        <fullName evidence="2">Uncharacterized protein</fullName>
    </submittedName>
</protein>
<dbReference type="AlphaFoldDB" id="A0ABD0L6X2"/>
<evidence type="ECO:0000313" key="2">
    <source>
        <dbReference type="EMBL" id="KAK7495109.1"/>
    </source>
</evidence>
<gene>
    <name evidence="2" type="ORF">BaRGS_00013749</name>
</gene>
<feature type="compositionally biased region" description="Pro residues" evidence="1">
    <location>
        <begin position="20"/>
        <end position="29"/>
    </location>
</feature>
<comment type="caution">
    <text evidence="2">The sequence shown here is derived from an EMBL/GenBank/DDBJ whole genome shotgun (WGS) entry which is preliminary data.</text>
</comment>
<sequence>MRDRKISSLPHSPSLSVLHPPSPSHPAPLPTDSNLLHRAVDSVCFPDLSMRYQPLLRGATPPAECVQPTCQSSAQRPNWEIAFENIPLRIIHAHRI</sequence>
<reference evidence="2 3" key="1">
    <citation type="journal article" date="2023" name="Sci. Data">
        <title>Genome assembly of the Korean intertidal mud-creeper Batillaria attramentaria.</title>
        <authorList>
            <person name="Patra A.K."/>
            <person name="Ho P.T."/>
            <person name="Jun S."/>
            <person name="Lee S.J."/>
            <person name="Kim Y."/>
            <person name="Won Y.J."/>
        </authorList>
    </citation>
    <scope>NUCLEOTIDE SEQUENCE [LARGE SCALE GENOMIC DNA]</scope>
    <source>
        <strain evidence="2">Wonlab-2016</strain>
    </source>
</reference>
<accession>A0ABD0L6X2</accession>
<feature type="compositionally biased region" description="Low complexity" evidence="1">
    <location>
        <begin position="7"/>
        <end position="19"/>
    </location>
</feature>
<keyword evidence="3" id="KW-1185">Reference proteome</keyword>
<dbReference type="Proteomes" id="UP001519460">
    <property type="component" value="Unassembled WGS sequence"/>
</dbReference>